<keyword evidence="1" id="KW-1133">Transmembrane helix</keyword>
<dbReference type="eggNOG" id="COG1215">
    <property type="taxonomic scope" value="Bacteria"/>
</dbReference>
<reference evidence="3" key="1">
    <citation type="journal article" date="2009" name="J. Bacteriol.">
        <title>Complete genome sequence of Erythrobacter litoralis HTCC2594.</title>
        <authorList>
            <person name="Oh H.M."/>
            <person name="Giovannoni S.J."/>
            <person name="Ferriera S."/>
            <person name="Johnson J."/>
            <person name="Cho J.C."/>
        </authorList>
    </citation>
    <scope>NUCLEOTIDE SEQUENCE [LARGE SCALE GENOMIC DNA]</scope>
    <source>
        <strain evidence="3">HTCC2594</strain>
    </source>
</reference>
<dbReference type="Proteomes" id="UP000008808">
    <property type="component" value="Chromosome"/>
</dbReference>
<dbReference type="KEGG" id="eli:ELI_01245"/>
<dbReference type="STRING" id="314225.ELI_01245"/>
<keyword evidence="1 2" id="KW-0812">Transmembrane</keyword>
<protein>
    <submittedName>
        <fullName evidence="2">Probable inner membrane transmembrane protein</fullName>
    </submittedName>
</protein>
<dbReference type="InterPro" id="IPR029044">
    <property type="entry name" value="Nucleotide-diphossugar_trans"/>
</dbReference>
<dbReference type="SUPFAM" id="SSF53448">
    <property type="entry name" value="Nucleotide-diphospho-sugar transferases"/>
    <property type="match status" value="1"/>
</dbReference>
<proteinExistence type="predicted"/>
<keyword evidence="1" id="KW-0472">Membrane</keyword>
<sequence>MNLAGLTAGECLVLVQYELLLFAGLFFLLGALDELIVDAVWLWLRLTGRGETIEVRRRERSLPLEGKSAVFIPAWQEANVIGTTVEHMLSAWPQRALRLYVGCYRNDPATLAAIVEAAPGDPRLRVVIHDCDGPTTKADCLNRLYRAVEEDEARSGERCRMVLLHDAEDMVDPAALELCGRAIASADFIQLPVLPEPQKRSRWIGSHYCEEFAEAHGKAMVVRDALMSWSKKRRGRELVVLTYTPNFVVRKTCTVQEKIEFMMKVLLTSGFIGKLVASGSRQRLRLFVPFGQDRLHLGCSRFSPCDVAEVRTARFVEW</sequence>
<feature type="transmembrane region" description="Helical" evidence="1">
    <location>
        <begin position="20"/>
        <end position="44"/>
    </location>
</feature>
<evidence type="ECO:0000313" key="2">
    <source>
        <dbReference type="EMBL" id="ABC62341.1"/>
    </source>
</evidence>
<gene>
    <name evidence="2" type="ordered locus">ELI_01245</name>
</gene>
<accession>Q2NDA0</accession>
<keyword evidence="3" id="KW-1185">Reference proteome</keyword>
<name>Q2NDA0_ERYLH</name>
<dbReference type="Pfam" id="PF13641">
    <property type="entry name" value="Glyco_tranf_2_3"/>
    <property type="match status" value="1"/>
</dbReference>
<dbReference type="AlphaFoldDB" id="Q2NDA0"/>
<organism evidence="2 3">
    <name type="scientific">Erythrobacter litoralis (strain HTCC2594)</name>
    <dbReference type="NCBI Taxonomy" id="314225"/>
    <lineage>
        <taxon>Bacteria</taxon>
        <taxon>Pseudomonadati</taxon>
        <taxon>Pseudomonadota</taxon>
        <taxon>Alphaproteobacteria</taxon>
        <taxon>Sphingomonadales</taxon>
        <taxon>Erythrobacteraceae</taxon>
        <taxon>Erythrobacter/Porphyrobacter group</taxon>
        <taxon>Erythrobacter</taxon>
    </lineage>
</organism>
<dbReference type="HOGENOM" id="CLU_873581_0_0_5"/>
<dbReference type="EMBL" id="CP000157">
    <property type="protein sequence ID" value="ABC62341.1"/>
    <property type="molecule type" value="Genomic_DNA"/>
</dbReference>
<evidence type="ECO:0000256" key="1">
    <source>
        <dbReference type="SAM" id="Phobius"/>
    </source>
</evidence>
<dbReference type="RefSeq" id="WP_011413217.1">
    <property type="nucleotide sequence ID" value="NC_007722.1"/>
</dbReference>
<dbReference type="OrthoDB" id="5294733at2"/>
<evidence type="ECO:0000313" key="3">
    <source>
        <dbReference type="Proteomes" id="UP000008808"/>
    </source>
</evidence>